<dbReference type="STRING" id="868864.Dester_0393"/>
<dbReference type="InParanoid" id="F0S2H6"/>
<dbReference type="HAMAP" id="MF_01554_B">
    <property type="entry name" value="GlmM_B"/>
    <property type="match status" value="1"/>
</dbReference>
<evidence type="ECO:0000256" key="3">
    <source>
        <dbReference type="ARBA" id="ARBA00022723"/>
    </source>
</evidence>
<dbReference type="GO" id="GO:0005829">
    <property type="term" value="C:cytosol"/>
    <property type="evidence" value="ECO:0007669"/>
    <property type="project" value="TreeGrafter"/>
</dbReference>
<dbReference type="PANTHER" id="PTHR42946">
    <property type="entry name" value="PHOSPHOHEXOSE MUTASE"/>
    <property type="match status" value="1"/>
</dbReference>
<dbReference type="OrthoDB" id="9806956at2"/>
<organism evidence="13 14">
    <name type="scientific">Desulfurobacterium thermolithotrophum (strain DSM 11699 / BSA)</name>
    <dbReference type="NCBI Taxonomy" id="868864"/>
    <lineage>
        <taxon>Bacteria</taxon>
        <taxon>Pseudomonadati</taxon>
        <taxon>Aquificota</taxon>
        <taxon>Aquificia</taxon>
        <taxon>Desulfurobacteriales</taxon>
        <taxon>Desulfurobacteriaceae</taxon>
        <taxon>Desulfurobacterium</taxon>
    </lineage>
</organism>
<protein>
    <recommendedName>
        <fullName evidence="6 8">Phosphoglucosamine mutase</fullName>
        <ecNumber evidence="6 8">5.4.2.10</ecNumber>
    </recommendedName>
</protein>
<dbReference type="Pfam" id="PF02879">
    <property type="entry name" value="PGM_PMM_II"/>
    <property type="match status" value="1"/>
</dbReference>
<dbReference type="GO" id="GO:0004615">
    <property type="term" value="F:phosphomannomutase activity"/>
    <property type="evidence" value="ECO:0007669"/>
    <property type="project" value="TreeGrafter"/>
</dbReference>
<dbReference type="GO" id="GO:0009252">
    <property type="term" value="P:peptidoglycan biosynthetic process"/>
    <property type="evidence" value="ECO:0007669"/>
    <property type="project" value="UniProtKB-ARBA"/>
</dbReference>
<feature type="binding site" evidence="6">
    <location>
        <position position="249"/>
    </location>
    <ligand>
        <name>Mg(2+)</name>
        <dbReference type="ChEBI" id="CHEBI:18420"/>
    </ligand>
</feature>
<evidence type="ECO:0000256" key="2">
    <source>
        <dbReference type="ARBA" id="ARBA00022553"/>
    </source>
</evidence>
<dbReference type="Gene3D" id="3.30.310.50">
    <property type="entry name" value="Alpha-D-phosphohexomutase, C-terminal domain"/>
    <property type="match status" value="1"/>
</dbReference>
<evidence type="ECO:0000256" key="4">
    <source>
        <dbReference type="ARBA" id="ARBA00022842"/>
    </source>
</evidence>
<evidence type="ECO:0000313" key="13">
    <source>
        <dbReference type="EMBL" id="ADY73048.1"/>
    </source>
</evidence>
<dbReference type="InterPro" id="IPR016055">
    <property type="entry name" value="A-D-PHexomutase_a/b/a-I/II/III"/>
</dbReference>
<dbReference type="EC" id="5.4.2.10" evidence="6 8"/>
<comment type="cofactor">
    <cofactor evidence="6">
        <name>Mg(2+)</name>
        <dbReference type="ChEBI" id="CHEBI:18420"/>
    </cofactor>
    <text evidence="6">Binds 1 Mg(2+) ion per subunit.</text>
</comment>
<dbReference type="InterPro" id="IPR005845">
    <property type="entry name" value="A-D-PHexomutase_a/b/a-II"/>
</dbReference>
<evidence type="ECO:0000313" key="14">
    <source>
        <dbReference type="Proteomes" id="UP000007102"/>
    </source>
</evidence>
<keyword evidence="3 6" id="KW-0479">Metal-binding</keyword>
<dbReference type="GO" id="GO:0005975">
    <property type="term" value="P:carbohydrate metabolic process"/>
    <property type="evidence" value="ECO:0007669"/>
    <property type="project" value="InterPro"/>
</dbReference>
<feature type="modified residue" description="Phosphoserine" evidence="6">
    <location>
        <position position="107"/>
    </location>
</feature>
<dbReference type="FunFam" id="3.40.120.10:FF:000003">
    <property type="entry name" value="Phosphoglucosamine mutase"/>
    <property type="match status" value="1"/>
</dbReference>
<dbReference type="eggNOG" id="COG1109">
    <property type="taxonomic scope" value="Bacteria"/>
</dbReference>
<evidence type="ECO:0000256" key="5">
    <source>
        <dbReference type="ARBA" id="ARBA00023235"/>
    </source>
</evidence>
<dbReference type="InterPro" id="IPR005844">
    <property type="entry name" value="A-D-PHexomutase_a/b/a-I"/>
</dbReference>
<dbReference type="PROSITE" id="PS00710">
    <property type="entry name" value="PGM_PMM"/>
    <property type="match status" value="1"/>
</dbReference>
<feature type="binding site" description="via phosphate group" evidence="6">
    <location>
        <position position="107"/>
    </location>
    <ligand>
        <name>Mg(2+)</name>
        <dbReference type="ChEBI" id="CHEBI:18420"/>
    </ligand>
</feature>
<feature type="domain" description="Alpha-D-phosphohexomutase alpha/beta/alpha" evidence="10">
    <location>
        <begin position="6"/>
        <end position="139"/>
    </location>
</feature>
<comment type="function">
    <text evidence="6 8">Catalyzes the conversion of glucosamine-6-phosphate to glucosamine-1-phosphate.</text>
</comment>
<dbReference type="EMBL" id="CP002543">
    <property type="protein sequence ID" value="ADY73048.1"/>
    <property type="molecule type" value="Genomic_DNA"/>
</dbReference>
<dbReference type="InterPro" id="IPR036900">
    <property type="entry name" value="A-D-PHexomutase_C_sf"/>
</dbReference>
<dbReference type="RefSeq" id="WP_013638006.1">
    <property type="nucleotide sequence ID" value="NC_015185.1"/>
</dbReference>
<dbReference type="CDD" id="cd05802">
    <property type="entry name" value="GlmM"/>
    <property type="match status" value="1"/>
</dbReference>
<evidence type="ECO:0000259" key="10">
    <source>
        <dbReference type="Pfam" id="PF02878"/>
    </source>
</evidence>
<keyword evidence="5 6" id="KW-0413">Isomerase</keyword>
<feature type="domain" description="Alpha-D-phosphohexomutase alpha/beta/alpha" evidence="11">
    <location>
        <begin position="176"/>
        <end position="258"/>
    </location>
</feature>
<comment type="PTM">
    <text evidence="6">Activated by phosphorylation.</text>
</comment>
<name>F0S2H6_DESTD</name>
<evidence type="ECO:0000259" key="11">
    <source>
        <dbReference type="Pfam" id="PF02879"/>
    </source>
</evidence>
<dbReference type="GO" id="GO:0006048">
    <property type="term" value="P:UDP-N-acetylglucosamine biosynthetic process"/>
    <property type="evidence" value="ECO:0007669"/>
    <property type="project" value="TreeGrafter"/>
</dbReference>
<comment type="catalytic activity">
    <reaction evidence="6 8">
        <text>alpha-D-glucosamine 1-phosphate = D-glucosamine 6-phosphate</text>
        <dbReference type="Rhea" id="RHEA:23424"/>
        <dbReference type="ChEBI" id="CHEBI:58516"/>
        <dbReference type="ChEBI" id="CHEBI:58725"/>
        <dbReference type="EC" id="5.4.2.10"/>
    </reaction>
</comment>
<dbReference type="FunCoup" id="F0S2H6">
    <property type="interactions" value="354"/>
</dbReference>
<evidence type="ECO:0000256" key="6">
    <source>
        <dbReference type="HAMAP-Rule" id="MF_01554"/>
    </source>
</evidence>
<dbReference type="AlphaFoldDB" id="F0S2H6"/>
<dbReference type="GO" id="GO:0008966">
    <property type="term" value="F:phosphoglucosamine mutase activity"/>
    <property type="evidence" value="ECO:0007669"/>
    <property type="project" value="UniProtKB-UniRule"/>
</dbReference>
<dbReference type="InterPro" id="IPR006352">
    <property type="entry name" value="GlmM_bact"/>
</dbReference>
<dbReference type="FunFam" id="3.30.310.50:FF:000001">
    <property type="entry name" value="Phosphoglucosamine mutase"/>
    <property type="match status" value="1"/>
</dbReference>
<dbReference type="Pfam" id="PF00408">
    <property type="entry name" value="PGM_PMM_IV"/>
    <property type="match status" value="1"/>
</dbReference>
<evidence type="ECO:0000256" key="1">
    <source>
        <dbReference type="ARBA" id="ARBA00010231"/>
    </source>
</evidence>
<dbReference type="PRINTS" id="PR00509">
    <property type="entry name" value="PGMPMM"/>
</dbReference>
<dbReference type="InterPro" id="IPR005846">
    <property type="entry name" value="A-D-PHexomutase_a/b/a-III"/>
</dbReference>
<comment type="similarity">
    <text evidence="1 6 7">Belongs to the phosphohexose mutase family.</text>
</comment>
<sequence length="450" mass="49529">MRIPKRKLFGTDGIRGIANRYPLTPEMVQKIGVSYGVYLNSKYPGEKHTVVVGKDTRLSSDMIKSALISGLTATGVDVIDVDVVPTPALSFFIKEGNLSGGVMVSASHNPYEYNGLKFFNKEGRKFTEVEEGALELVIFNKFELPKASSDNIGRVFDGENLVEGYEKFIESAGRYLAGLKIGIDCANGATFKIAPEIFRALGAKVFVFNAEPDGLNINENCGATNPEFIASKVKELKLHIGFAYDGDGDRCIAVDENGQVVDGDQIMAIFAAHYMDKNKTVVATVMSNIGLELFLEKLGINLIRTNVGDRLVSEKMVETDSLVGGEQSGHIILRDYLETGDGLLTSVILASIVKSTRKPLSQLSSMMKKYPQKLKNLRVKEKKPIEKMEGVSKAIEEARKQLSGRGRVLVRYSGTEPLIRIMVEAESEELIEEMTELIEKALREEGIVEE</sequence>
<dbReference type="InterPro" id="IPR050060">
    <property type="entry name" value="Phosphoglucosamine_mutase"/>
</dbReference>
<keyword evidence="14" id="KW-1185">Reference proteome</keyword>
<accession>F0S2H6</accession>
<feature type="binding site" evidence="6">
    <location>
        <position position="247"/>
    </location>
    <ligand>
        <name>Mg(2+)</name>
        <dbReference type="ChEBI" id="CHEBI:18420"/>
    </ligand>
</feature>
<dbReference type="Proteomes" id="UP000007102">
    <property type="component" value="Chromosome"/>
</dbReference>
<dbReference type="Pfam" id="PF02880">
    <property type="entry name" value="PGM_PMM_III"/>
    <property type="match status" value="1"/>
</dbReference>
<dbReference type="GO" id="GO:0000287">
    <property type="term" value="F:magnesium ion binding"/>
    <property type="evidence" value="ECO:0007669"/>
    <property type="project" value="UniProtKB-UniRule"/>
</dbReference>
<reference evidence="13 14" key="1">
    <citation type="journal article" date="2011" name="Stand. Genomic Sci.">
        <title>Complete genome sequence of the thermophilic sulfur-reducer Desulfurobacterium thermolithotrophum type strain (BSA(T)) from a deep-sea hydrothermal vent.</title>
        <authorList>
            <person name="Goker M."/>
            <person name="Daligault H."/>
            <person name="Mwirichia R."/>
            <person name="Lapidus A."/>
            <person name="Lucas S."/>
            <person name="Deshpande S."/>
            <person name="Pagani I."/>
            <person name="Tapia R."/>
            <person name="Cheng J.F."/>
            <person name="Goodwin L."/>
            <person name="Pitluck S."/>
            <person name="Liolios K."/>
            <person name="Ivanova N."/>
            <person name="Mavromatis K."/>
            <person name="Mikhailova N."/>
            <person name="Pati A."/>
            <person name="Chen A."/>
            <person name="Palaniappan K."/>
            <person name="Han C."/>
            <person name="Land M."/>
            <person name="Hauser L."/>
            <person name="Pan C."/>
            <person name="Brambilla E.M."/>
            <person name="Rohde M."/>
            <person name="Spring S."/>
            <person name="Sikorski J."/>
            <person name="Wirth R."/>
            <person name="Detter J.C."/>
            <person name="Woyke T."/>
            <person name="Bristow J."/>
            <person name="Eisen J.A."/>
            <person name="Markowitz V."/>
            <person name="Hugenholtz P."/>
            <person name="Kyrpides N.C."/>
            <person name="Klenk H.P."/>
        </authorList>
    </citation>
    <scope>NUCLEOTIDE SEQUENCE [LARGE SCALE GENOMIC DNA]</scope>
    <source>
        <strain evidence="14">DSM 11699 / BSA</strain>
    </source>
</reference>
<feature type="binding site" evidence="6">
    <location>
        <position position="245"/>
    </location>
    <ligand>
        <name>Mg(2+)</name>
        <dbReference type="ChEBI" id="CHEBI:18420"/>
    </ligand>
</feature>
<keyword evidence="4 6" id="KW-0460">Magnesium</keyword>
<evidence type="ECO:0000259" key="12">
    <source>
        <dbReference type="Pfam" id="PF02880"/>
    </source>
</evidence>
<gene>
    <name evidence="6" type="primary">glmM</name>
    <name evidence="13" type="ordered locus">Dester_0393</name>
</gene>
<keyword evidence="2 6" id="KW-0597">Phosphoprotein</keyword>
<dbReference type="HOGENOM" id="CLU_016950_7_0_0"/>
<dbReference type="SUPFAM" id="SSF53738">
    <property type="entry name" value="Phosphoglucomutase, first 3 domains"/>
    <property type="match status" value="3"/>
</dbReference>
<feature type="active site" description="Phosphoserine intermediate" evidence="6">
    <location>
        <position position="107"/>
    </location>
</feature>
<dbReference type="Gene3D" id="3.40.120.10">
    <property type="entry name" value="Alpha-D-Glucose-1,6-Bisphosphate, subunit A, domain 3"/>
    <property type="match status" value="3"/>
</dbReference>
<evidence type="ECO:0000259" key="9">
    <source>
        <dbReference type="Pfam" id="PF00408"/>
    </source>
</evidence>
<proteinExistence type="inferred from homology"/>
<dbReference type="FunFam" id="3.40.120.10:FF:000001">
    <property type="entry name" value="Phosphoglucosamine mutase"/>
    <property type="match status" value="1"/>
</dbReference>
<feature type="domain" description="Alpha-D-phosphohexomutase alpha/beta/alpha" evidence="12">
    <location>
        <begin position="262"/>
        <end position="370"/>
    </location>
</feature>
<dbReference type="PANTHER" id="PTHR42946:SF1">
    <property type="entry name" value="PHOSPHOGLUCOMUTASE (ALPHA-D-GLUCOSE-1,6-BISPHOSPHATE-DEPENDENT)"/>
    <property type="match status" value="1"/>
</dbReference>
<dbReference type="InterPro" id="IPR005841">
    <property type="entry name" value="Alpha-D-phosphohexomutase_SF"/>
</dbReference>
<reference evidence="14" key="2">
    <citation type="submission" date="2011-02" db="EMBL/GenBank/DDBJ databases">
        <title>The complete genome of Desulfurobacterium thermolithotrophum DSM 11699.</title>
        <authorList>
            <consortium name="US DOE Joint Genome Institute (JGI-PGF)"/>
            <person name="Lucas S."/>
            <person name="Copeland A."/>
            <person name="Lapidus A."/>
            <person name="Bruce D."/>
            <person name="Goodwin L."/>
            <person name="Pitluck S."/>
            <person name="Kyrpides N."/>
            <person name="Mavromatis K."/>
            <person name="Pagani I."/>
            <person name="Ivanova N."/>
            <person name="Mikhailova N."/>
            <person name="Daligault H."/>
            <person name="Detter J.C."/>
            <person name="Tapia R."/>
            <person name="Han C."/>
            <person name="Land M."/>
            <person name="Hauser L."/>
            <person name="Markowitz V."/>
            <person name="Cheng J.-F."/>
            <person name="Hugenholtz P."/>
            <person name="Woyke T."/>
            <person name="Wu D."/>
            <person name="Spring S."/>
            <person name="Brambilla E."/>
            <person name="Klenk H.-P."/>
            <person name="Eisen J.A."/>
        </authorList>
    </citation>
    <scope>NUCLEOTIDE SEQUENCE [LARGE SCALE GENOMIC DNA]</scope>
    <source>
        <strain evidence="14">DSM 11699 / BSA</strain>
    </source>
</reference>
<feature type="domain" description="Alpha-D-phosphohexomutase C-terminal" evidence="9">
    <location>
        <begin position="374"/>
        <end position="438"/>
    </location>
</feature>
<evidence type="ECO:0000256" key="8">
    <source>
        <dbReference type="RuleBase" id="RU004327"/>
    </source>
</evidence>
<dbReference type="Pfam" id="PF02878">
    <property type="entry name" value="PGM_PMM_I"/>
    <property type="match status" value="1"/>
</dbReference>
<dbReference type="InterPro" id="IPR005843">
    <property type="entry name" value="A-D-PHexomutase_C"/>
</dbReference>
<dbReference type="KEGG" id="dte:Dester_0393"/>
<dbReference type="NCBIfam" id="TIGR01455">
    <property type="entry name" value="glmM"/>
    <property type="match status" value="1"/>
</dbReference>
<dbReference type="SUPFAM" id="SSF55957">
    <property type="entry name" value="Phosphoglucomutase, C-terminal domain"/>
    <property type="match status" value="1"/>
</dbReference>
<dbReference type="InterPro" id="IPR016066">
    <property type="entry name" value="A-D-PHexomutase_CS"/>
</dbReference>
<evidence type="ECO:0000256" key="7">
    <source>
        <dbReference type="RuleBase" id="RU004326"/>
    </source>
</evidence>